<dbReference type="InterPro" id="IPR036736">
    <property type="entry name" value="ACP-like_sf"/>
</dbReference>
<dbReference type="Pfam" id="PF23297">
    <property type="entry name" value="ACP_SdgA_C"/>
    <property type="match status" value="1"/>
</dbReference>
<dbReference type="Gene3D" id="3.40.50.720">
    <property type="entry name" value="NAD(P)-binding Rossmann-like Domain"/>
    <property type="match status" value="1"/>
</dbReference>
<dbReference type="InterPro" id="IPR009081">
    <property type="entry name" value="PP-bd_ACP"/>
</dbReference>
<keyword evidence="2" id="KW-0597">Phosphoprotein</keyword>
<dbReference type="Pfam" id="PF08659">
    <property type="entry name" value="KR"/>
    <property type="match status" value="1"/>
</dbReference>
<dbReference type="InterPro" id="IPR050091">
    <property type="entry name" value="PKS_NRPS_Biosynth_Enz"/>
</dbReference>
<dbReference type="PANTHER" id="PTHR43775">
    <property type="entry name" value="FATTY ACID SYNTHASE"/>
    <property type="match status" value="1"/>
</dbReference>
<protein>
    <recommendedName>
        <fullName evidence="3">Carrier domain-containing protein</fullName>
    </recommendedName>
</protein>
<feature type="domain" description="Carrier" evidence="3">
    <location>
        <begin position="172"/>
        <end position="246"/>
    </location>
</feature>
<dbReference type="Gene3D" id="1.10.1200.10">
    <property type="entry name" value="ACP-like"/>
    <property type="match status" value="1"/>
</dbReference>
<evidence type="ECO:0000256" key="2">
    <source>
        <dbReference type="ARBA" id="ARBA00022553"/>
    </source>
</evidence>
<dbReference type="SUPFAM" id="SSF47336">
    <property type="entry name" value="ACP-like"/>
    <property type="match status" value="1"/>
</dbReference>
<comment type="caution">
    <text evidence="4">The sequence shown here is derived from an EMBL/GenBank/DDBJ whole genome shotgun (WGS) entry which is preliminary data.</text>
</comment>
<reference evidence="4 5" key="1">
    <citation type="submission" date="2019-03" db="EMBL/GenBank/DDBJ databases">
        <title>Draft genome sequence of Xylaria hypoxylon DSM 108379, a ubiquitous saprotrophic-parasitic fungi on hardwood.</title>
        <authorList>
            <person name="Buettner E."/>
            <person name="Leonhardt S."/>
            <person name="Gebauer A.M."/>
            <person name="Liers C."/>
            <person name="Hofrichter M."/>
            <person name="Kellner H."/>
        </authorList>
    </citation>
    <scope>NUCLEOTIDE SEQUENCE [LARGE SCALE GENOMIC DNA]</scope>
    <source>
        <strain evidence="4 5">DSM 108379</strain>
    </source>
</reference>
<evidence type="ECO:0000313" key="5">
    <source>
        <dbReference type="Proteomes" id="UP000297716"/>
    </source>
</evidence>
<dbReference type="AlphaFoldDB" id="A0A4Z0XY14"/>
<dbReference type="STRING" id="37992.A0A4Z0XY14"/>
<dbReference type="EMBL" id="SKBN01000509">
    <property type="protein sequence ID" value="TGJ76419.1"/>
    <property type="molecule type" value="Genomic_DNA"/>
</dbReference>
<dbReference type="PROSITE" id="PS00012">
    <property type="entry name" value="PHOSPHOPANTETHEINE"/>
    <property type="match status" value="1"/>
</dbReference>
<keyword evidence="5" id="KW-1185">Reference proteome</keyword>
<dbReference type="InterPro" id="IPR013968">
    <property type="entry name" value="PKS_KR"/>
</dbReference>
<evidence type="ECO:0000313" key="4">
    <source>
        <dbReference type="EMBL" id="TGJ76419.1"/>
    </source>
</evidence>
<gene>
    <name evidence="4" type="ORF">E0Z10_g10888</name>
</gene>
<organism evidence="4 5">
    <name type="scientific">Xylaria hypoxylon</name>
    <dbReference type="NCBI Taxonomy" id="37992"/>
    <lineage>
        <taxon>Eukaryota</taxon>
        <taxon>Fungi</taxon>
        <taxon>Dikarya</taxon>
        <taxon>Ascomycota</taxon>
        <taxon>Pezizomycotina</taxon>
        <taxon>Sordariomycetes</taxon>
        <taxon>Xylariomycetidae</taxon>
        <taxon>Xylariales</taxon>
        <taxon>Xylariaceae</taxon>
        <taxon>Xylaria</taxon>
    </lineage>
</organism>
<dbReference type="GO" id="GO:0004312">
    <property type="term" value="F:fatty acid synthase activity"/>
    <property type="evidence" value="ECO:0007669"/>
    <property type="project" value="TreeGrafter"/>
</dbReference>
<dbReference type="GO" id="GO:0006633">
    <property type="term" value="P:fatty acid biosynthetic process"/>
    <property type="evidence" value="ECO:0007669"/>
    <property type="project" value="TreeGrafter"/>
</dbReference>
<dbReference type="InterPro" id="IPR006162">
    <property type="entry name" value="Ppantetheine_attach_site"/>
</dbReference>
<dbReference type="PANTHER" id="PTHR43775:SF37">
    <property type="entry name" value="SI:DKEY-61P9.11"/>
    <property type="match status" value="1"/>
</dbReference>
<sequence length="250" mass="27790">MVSSMMGILGSSSLAAYKAGNTYQDALARYLVSQGRRAISLDLGAVIEGGHLVEHTYHIGRMERTKKFELTYVKELCSLLDIYCDPDTPLAMDYTLCQAIVGIRAPAHWKHLEEVPTIMEQPFWGHLHHVPFLPSSDGHEEKIENSPITRNNKTLNMIKELASVASISEYAEIITEALANRVSILLGTPEEKIDRQKPMHSYGLDSLSALDLRNWIGQMLDVDMPVFEILGGTTFSGAGLSIAQKRQVSY</sequence>
<dbReference type="SMART" id="SM00823">
    <property type="entry name" value="PKS_PP"/>
    <property type="match status" value="1"/>
</dbReference>
<evidence type="ECO:0000256" key="1">
    <source>
        <dbReference type="ARBA" id="ARBA00022450"/>
    </source>
</evidence>
<accession>A0A4Z0XY14</accession>
<dbReference type="OrthoDB" id="329835at2759"/>
<dbReference type="GO" id="GO:0044550">
    <property type="term" value="P:secondary metabolite biosynthetic process"/>
    <property type="evidence" value="ECO:0007669"/>
    <property type="project" value="TreeGrafter"/>
</dbReference>
<name>A0A4Z0XY14_9PEZI</name>
<dbReference type="PROSITE" id="PS50075">
    <property type="entry name" value="CARRIER"/>
    <property type="match status" value="1"/>
</dbReference>
<keyword evidence="1" id="KW-0596">Phosphopantetheine</keyword>
<dbReference type="GO" id="GO:0031177">
    <property type="term" value="F:phosphopantetheine binding"/>
    <property type="evidence" value="ECO:0007669"/>
    <property type="project" value="InterPro"/>
</dbReference>
<dbReference type="Proteomes" id="UP000297716">
    <property type="component" value="Unassembled WGS sequence"/>
</dbReference>
<proteinExistence type="predicted"/>
<evidence type="ECO:0000259" key="3">
    <source>
        <dbReference type="PROSITE" id="PS50075"/>
    </source>
</evidence>
<dbReference type="InterPro" id="IPR020806">
    <property type="entry name" value="PKS_PP-bd"/>
</dbReference>